<dbReference type="SMART" id="SM00066">
    <property type="entry name" value="GAL4"/>
    <property type="match status" value="1"/>
</dbReference>
<feature type="compositionally biased region" description="Polar residues" evidence="6">
    <location>
        <begin position="735"/>
        <end position="752"/>
    </location>
</feature>
<dbReference type="GO" id="GO:0000981">
    <property type="term" value="F:DNA-binding transcription factor activity, RNA polymerase II-specific"/>
    <property type="evidence" value="ECO:0007669"/>
    <property type="project" value="InterPro"/>
</dbReference>
<dbReference type="RefSeq" id="XP_013261619.1">
    <property type="nucleotide sequence ID" value="XM_013406165.1"/>
</dbReference>
<dbReference type="GO" id="GO:0000976">
    <property type="term" value="F:transcription cis-regulatory region binding"/>
    <property type="evidence" value="ECO:0007669"/>
    <property type="project" value="TreeGrafter"/>
</dbReference>
<keyword evidence="3" id="KW-0238">DNA-binding</keyword>
<dbReference type="STRING" id="1182545.A0A072PFX1"/>
<keyword evidence="9" id="KW-1185">Reference proteome</keyword>
<dbReference type="GO" id="GO:0005634">
    <property type="term" value="C:nucleus"/>
    <property type="evidence" value="ECO:0007669"/>
    <property type="project" value="UniProtKB-SubCell"/>
</dbReference>
<evidence type="ECO:0000256" key="3">
    <source>
        <dbReference type="ARBA" id="ARBA00023125"/>
    </source>
</evidence>
<proteinExistence type="predicted"/>
<evidence type="ECO:0000313" key="9">
    <source>
        <dbReference type="Proteomes" id="UP000027920"/>
    </source>
</evidence>
<comment type="subcellular location">
    <subcellularLocation>
        <location evidence="1">Nucleus</location>
    </subcellularLocation>
</comment>
<keyword evidence="2" id="KW-0805">Transcription regulation</keyword>
<dbReference type="OrthoDB" id="5391043at2759"/>
<keyword evidence="5" id="KW-0539">Nucleus</keyword>
<feature type="compositionally biased region" description="Basic and acidic residues" evidence="6">
    <location>
        <begin position="1028"/>
        <end position="1038"/>
    </location>
</feature>
<dbReference type="CDD" id="cd00067">
    <property type="entry name" value="GAL4"/>
    <property type="match status" value="1"/>
</dbReference>
<feature type="region of interest" description="Disordered" evidence="6">
    <location>
        <begin position="1020"/>
        <end position="1065"/>
    </location>
</feature>
<evidence type="ECO:0000256" key="6">
    <source>
        <dbReference type="SAM" id="MobiDB-lite"/>
    </source>
</evidence>
<dbReference type="PANTHER" id="PTHR37534:SF23">
    <property type="entry name" value="ZN(II)2CYS6 TRANSCRIPTION FACTOR (EUROFUNG)"/>
    <property type="match status" value="1"/>
</dbReference>
<dbReference type="GO" id="GO:0045944">
    <property type="term" value="P:positive regulation of transcription by RNA polymerase II"/>
    <property type="evidence" value="ECO:0007669"/>
    <property type="project" value="TreeGrafter"/>
</dbReference>
<evidence type="ECO:0000313" key="8">
    <source>
        <dbReference type="EMBL" id="KEF59029.1"/>
    </source>
</evidence>
<dbReference type="PROSITE" id="PS00463">
    <property type="entry name" value="ZN2_CY6_FUNGAL_1"/>
    <property type="match status" value="1"/>
</dbReference>
<dbReference type="VEuPathDB" id="FungiDB:A1O9_03872"/>
<dbReference type="Proteomes" id="UP000027920">
    <property type="component" value="Unassembled WGS sequence"/>
</dbReference>
<accession>A0A072PFX1</accession>
<dbReference type="InterPro" id="IPR001138">
    <property type="entry name" value="Zn2Cys6_DnaBD"/>
</dbReference>
<dbReference type="InterPro" id="IPR021858">
    <property type="entry name" value="Fun_TF"/>
</dbReference>
<name>A0A072PFX1_9EURO</name>
<dbReference type="Pfam" id="PF00172">
    <property type="entry name" value="Zn_clus"/>
    <property type="match status" value="1"/>
</dbReference>
<feature type="region of interest" description="Disordered" evidence="6">
    <location>
        <begin position="683"/>
        <end position="800"/>
    </location>
</feature>
<evidence type="ECO:0000256" key="5">
    <source>
        <dbReference type="ARBA" id="ARBA00023242"/>
    </source>
</evidence>
<dbReference type="InterPro" id="IPR036864">
    <property type="entry name" value="Zn2-C6_fun-type_DNA-bd_sf"/>
</dbReference>
<dbReference type="HOGENOM" id="CLU_006603_0_0_1"/>
<evidence type="ECO:0000259" key="7">
    <source>
        <dbReference type="PROSITE" id="PS50048"/>
    </source>
</evidence>
<dbReference type="GeneID" id="25278806"/>
<organism evidence="8 9">
    <name type="scientific">Exophiala aquamarina CBS 119918</name>
    <dbReference type="NCBI Taxonomy" id="1182545"/>
    <lineage>
        <taxon>Eukaryota</taxon>
        <taxon>Fungi</taxon>
        <taxon>Dikarya</taxon>
        <taxon>Ascomycota</taxon>
        <taxon>Pezizomycotina</taxon>
        <taxon>Eurotiomycetes</taxon>
        <taxon>Chaetothyriomycetidae</taxon>
        <taxon>Chaetothyriales</taxon>
        <taxon>Herpotrichiellaceae</taxon>
        <taxon>Exophiala</taxon>
    </lineage>
</organism>
<protein>
    <recommendedName>
        <fullName evidence="7">Zn(2)-C6 fungal-type domain-containing protein</fullName>
    </recommendedName>
</protein>
<gene>
    <name evidence="8" type="ORF">A1O9_03872</name>
</gene>
<dbReference type="AlphaFoldDB" id="A0A072PFX1"/>
<feature type="domain" description="Zn(2)-C6 fungal-type" evidence="7">
    <location>
        <begin position="54"/>
        <end position="82"/>
    </location>
</feature>
<dbReference type="Pfam" id="PF11951">
    <property type="entry name" value="Fungal_trans_2"/>
    <property type="match status" value="1"/>
</dbReference>
<evidence type="ECO:0000256" key="1">
    <source>
        <dbReference type="ARBA" id="ARBA00004123"/>
    </source>
</evidence>
<feature type="compositionally biased region" description="Pro residues" evidence="6">
    <location>
        <begin position="708"/>
        <end position="727"/>
    </location>
</feature>
<evidence type="ECO:0000256" key="2">
    <source>
        <dbReference type="ARBA" id="ARBA00023015"/>
    </source>
</evidence>
<sequence>MAVGVPENTLGTEPLSPENEAKDSPKSEAASNRSDDNAAEAAQKQAAKRRTKTGCLTCRKRRIKCGEEKPICKNCIKSKRDCAGYIQPLVYKQQNHGPQPDLRDPSGTSYSAHADPFNASYFNNPHQVGQPFLGPCSSIDPTGTLPYQHVHSSHYAQNTQMPPPGAIHQSNSAAGQYYAWQPNPMQSTPLYHGIDTTGSVAPMFQVPYQDQASSGQFSRGPAFADPSIYSASQPFSHNPAPLSAISPMPHEFPDQPHFFDPSQQRPAFLSQPYGVLQGDIVENDSRKYNVQGFVQPPALSSVQSGALATAPVMEYQGPSDDYEDPEDPYDVEMEDRDISFQDAAQNLTEILDRSGRGSWQQSKRPVSKRQPQQTLVTFKPRLTLSPLQDERNERIFCHFVEVSSHCMSIYERHHFSPISAPARTLWNFTIPALALSHAALAHAILALGALHLAKLQGTSEDLAVKHFTYSVRRVGKLLGLPNRRHEIATLATVLVLGFYEVLTGDHSRWNLHLRGATKLVLEHDYAAMTKIARRMRSGAKARVNQWTAQFALTEENYGRVAGIPLALLDDVDWEVDTGLVSRLTGIPIDYDSQFQPQFPPQELKMNLSDKDVEDFKAKMDLRWWYCKQDIFQSMISGDQLLMPYDQWIYCPPRGQFGRADNPYATLDHFMLAMARLADFGGKDRHRKQRAVKAQGGQWKPPGWLFGPQGPPGPPRHGPPVPRGPPQGEPRRGSGTSSQSATSRKNSSSTKSDGASVVRPSPAPSANEGRVRQSRPGPPGPSGGSMPSAGNTPPMYGMMPPSADIHVHSAFKNMDASINDPAFQPLREERHPTPTTSLEEDTARAFAEHAEITKAFDCFKSSLGADFEPLKQSATQPLTTPFGPALIFRNAGVAGIWLFYHVGRILLWRFHPEMPPAAMVSAGVTAHMSKEHAQTVGKICAGLYSAQHYGQSADGALDPQFAGALMESTFQLLFAAVQYQDAAQRGWTITKLQDVARRCGWQTSGAVAAACEIAWEKMGQAGRGPPYERTLDHKNRDARVSGAYSRSDRPVRESSQGSNPVSEYESEFVNHDRSLIDRSSSTRTHWALGLLSVEEDIKKMSLGEE</sequence>
<feature type="region of interest" description="Disordered" evidence="6">
    <location>
        <begin position="1"/>
        <end position="51"/>
    </location>
</feature>
<dbReference type="EMBL" id="AMGV01000003">
    <property type="protein sequence ID" value="KEF59029.1"/>
    <property type="molecule type" value="Genomic_DNA"/>
</dbReference>
<dbReference type="SUPFAM" id="SSF57701">
    <property type="entry name" value="Zn2/Cys6 DNA-binding domain"/>
    <property type="match status" value="1"/>
</dbReference>
<dbReference type="Gene3D" id="4.10.240.10">
    <property type="entry name" value="Zn(2)-C6 fungal-type DNA-binding domain"/>
    <property type="match status" value="1"/>
</dbReference>
<keyword evidence="4" id="KW-0804">Transcription</keyword>
<reference evidence="8 9" key="1">
    <citation type="submission" date="2013-03" db="EMBL/GenBank/DDBJ databases">
        <title>The Genome Sequence of Exophiala aquamarina CBS 119918.</title>
        <authorList>
            <consortium name="The Broad Institute Genomics Platform"/>
            <person name="Cuomo C."/>
            <person name="de Hoog S."/>
            <person name="Gorbushina A."/>
            <person name="Walker B."/>
            <person name="Young S.K."/>
            <person name="Zeng Q."/>
            <person name="Gargeya S."/>
            <person name="Fitzgerald M."/>
            <person name="Haas B."/>
            <person name="Abouelleil A."/>
            <person name="Allen A.W."/>
            <person name="Alvarado L."/>
            <person name="Arachchi H.M."/>
            <person name="Berlin A.M."/>
            <person name="Chapman S.B."/>
            <person name="Gainer-Dewar J."/>
            <person name="Goldberg J."/>
            <person name="Griggs A."/>
            <person name="Gujja S."/>
            <person name="Hansen M."/>
            <person name="Howarth C."/>
            <person name="Imamovic A."/>
            <person name="Ireland A."/>
            <person name="Larimer J."/>
            <person name="McCowan C."/>
            <person name="Murphy C."/>
            <person name="Pearson M."/>
            <person name="Poon T.W."/>
            <person name="Priest M."/>
            <person name="Roberts A."/>
            <person name="Saif S."/>
            <person name="Shea T."/>
            <person name="Sisk P."/>
            <person name="Sykes S."/>
            <person name="Wortman J."/>
            <person name="Nusbaum C."/>
            <person name="Birren B."/>
        </authorList>
    </citation>
    <scope>NUCLEOTIDE SEQUENCE [LARGE SCALE GENOMIC DNA]</scope>
    <source>
        <strain evidence="8 9">CBS 119918</strain>
    </source>
</reference>
<feature type="region of interest" description="Disordered" evidence="6">
    <location>
        <begin position="93"/>
        <end position="114"/>
    </location>
</feature>
<evidence type="ECO:0000256" key="4">
    <source>
        <dbReference type="ARBA" id="ARBA00023163"/>
    </source>
</evidence>
<dbReference type="PANTHER" id="PTHR37534">
    <property type="entry name" value="TRANSCRIPTIONAL ACTIVATOR PROTEIN UGA3"/>
    <property type="match status" value="1"/>
</dbReference>
<dbReference type="PROSITE" id="PS50048">
    <property type="entry name" value="ZN2_CY6_FUNGAL_2"/>
    <property type="match status" value="1"/>
</dbReference>
<comment type="caution">
    <text evidence="8">The sequence shown here is derived from an EMBL/GenBank/DDBJ whole genome shotgun (WGS) entry which is preliminary data.</text>
</comment>
<dbReference type="GO" id="GO:0008270">
    <property type="term" value="F:zinc ion binding"/>
    <property type="evidence" value="ECO:0007669"/>
    <property type="project" value="InterPro"/>
</dbReference>